<dbReference type="RefSeq" id="WP_036431146.1">
    <property type="nucleotide sequence ID" value="NZ_JFDO01000004.1"/>
</dbReference>
<protein>
    <submittedName>
        <fullName evidence="9">Glycerol uptake facilitator</fullName>
    </submittedName>
</protein>
<feature type="transmembrane region" description="Helical" evidence="8">
    <location>
        <begin position="6"/>
        <end position="29"/>
    </location>
</feature>
<keyword evidence="4 7" id="KW-0812">Transmembrane</keyword>
<dbReference type="Pfam" id="PF00230">
    <property type="entry name" value="MIP"/>
    <property type="match status" value="1"/>
</dbReference>
<dbReference type="InterPro" id="IPR000425">
    <property type="entry name" value="MIP"/>
</dbReference>
<gene>
    <name evidence="9" type="primary">glpF</name>
    <name evidence="9" type="ORF">MCAPa_1200</name>
</gene>
<evidence type="ECO:0000256" key="8">
    <source>
        <dbReference type="SAM" id="Phobius"/>
    </source>
</evidence>
<dbReference type="PANTHER" id="PTHR43829:SF9">
    <property type="entry name" value="AQUAPORIN-9"/>
    <property type="match status" value="1"/>
</dbReference>
<dbReference type="Gene3D" id="1.20.1080.10">
    <property type="entry name" value="Glycerol uptake facilitator protein"/>
    <property type="match status" value="1"/>
</dbReference>
<organism evidence="9 10">
    <name type="scientific">Mycoplasma capricolum subsp. capricolum 14232</name>
    <dbReference type="NCBI Taxonomy" id="1188238"/>
    <lineage>
        <taxon>Bacteria</taxon>
        <taxon>Bacillati</taxon>
        <taxon>Mycoplasmatota</taxon>
        <taxon>Mollicutes</taxon>
        <taxon>Mycoplasmataceae</taxon>
        <taxon>Mycoplasma</taxon>
    </lineage>
</organism>
<keyword evidence="5 8" id="KW-1133">Transmembrane helix</keyword>
<dbReference type="GO" id="GO:0005886">
    <property type="term" value="C:plasma membrane"/>
    <property type="evidence" value="ECO:0007669"/>
    <property type="project" value="TreeGrafter"/>
</dbReference>
<evidence type="ECO:0000256" key="4">
    <source>
        <dbReference type="ARBA" id="ARBA00022692"/>
    </source>
</evidence>
<evidence type="ECO:0000256" key="3">
    <source>
        <dbReference type="ARBA" id="ARBA00022448"/>
    </source>
</evidence>
<evidence type="ECO:0000256" key="5">
    <source>
        <dbReference type="ARBA" id="ARBA00022989"/>
    </source>
</evidence>
<dbReference type="EMBL" id="JFDO01000004">
    <property type="protein sequence ID" value="KEZ20544.1"/>
    <property type="molecule type" value="Genomic_DNA"/>
</dbReference>
<dbReference type="SUPFAM" id="SSF81338">
    <property type="entry name" value="Aquaporin-like"/>
    <property type="match status" value="1"/>
</dbReference>
<evidence type="ECO:0000256" key="2">
    <source>
        <dbReference type="ARBA" id="ARBA00006175"/>
    </source>
</evidence>
<sequence>MLEQIILTELFGTALLVLLGNGIVANVVLKGTKGQNAGWISITAGWGFAVFIAAGISAGLGGVAHLNPAVTIMFAIKAADNSFGFNAAALTQISGVAMFFIVLIVQFIGAILGSIFVDLLYWKHILATKSDNDFQPRVLAIHSTGATHKTPVFNFLMEFVGTIVLLVGIWGLTAAKSSAFTAIGPLAVGLLVFGIGLSLGGTTGYAINPARDLGPRLVHTFLPLKDKGSSEWKYSWIPGLGPIAAAIFIGLIAMAVKTA</sequence>
<keyword evidence="6 8" id="KW-0472">Membrane</keyword>
<comment type="similarity">
    <text evidence="2 7">Belongs to the MIP/aquaporin (TC 1.A.8) family.</text>
</comment>
<name>A0A084ERF2_MYCCA</name>
<comment type="caution">
    <text evidence="9">The sequence shown here is derived from an EMBL/GenBank/DDBJ whole genome shotgun (WGS) entry which is preliminary data.</text>
</comment>
<evidence type="ECO:0000313" key="10">
    <source>
        <dbReference type="Proteomes" id="UP000028533"/>
    </source>
</evidence>
<feature type="transmembrane region" description="Helical" evidence="8">
    <location>
        <begin position="96"/>
        <end position="122"/>
    </location>
</feature>
<feature type="transmembrane region" description="Helical" evidence="8">
    <location>
        <begin position="41"/>
        <end position="63"/>
    </location>
</feature>
<dbReference type="InterPro" id="IPR050363">
    <property type="entry name" value="MIP/Aquaporin"/>
</dbReference>
<keyword evidence="3 7" id="KW-0813">Transport</keyword>
<accession>A0A084ERF2</accession>
<dbReference type="Proteomes" id="UP000028533">
    <property type="component" value="Unassembled WGS sequence"/>
</dbReference>
<dbReference type="PANTHER" id="PTHR43829">
    <property type="entry name" value="AQUAPORIN OR AQUAGLYCEROPORIN RELATED"/>
    <property type="match status" value="1"/>
</dbReference>
<dbReference type="AlphaFoldDB" id="A0A084ERF2"/>
<proteinExistence type="inferred from homology"/>
<feature type="transmembrane region" description="Helical" evidence="8">
    <location>
        <begin position="236"/>
        <end position="256"/>
    </location>
</feature>
<evidence type="ECO:0000256" key="7">
    <source>
        <dbReference type="RuleBase" id="RU000477"/>
    </source>
</evidence>
<evidence type="ECO:0000313" key="9">
    <source>
        <dbReference type="EMBL" id="KEZ20544.1"/>
    </source>
</evidence>
<dbReference type="PRINTS" id="PR00783">
    <property type="entry name" value="MINTRINSICP"/>
</dbReference>
<evidence type="ECO:0000256" key="1">
    <source>
        <dbReference type="ARBA" id="ARBA00004141"/>
    </source>
</evidence>
<reference evidence="9 10" key="1">
    <citation type="submission" date="2014-02" db="EMBL/GenBank/DDBJ databases">
        <title>Genome sequence of Mycoplasma capricolum subsp. capricolum strain 14232.</title>
        <authorList>
            <person name="Sirand-Pugnet P."/>
            <person name="Breton M."/>
            <person name="Dordet-Frisoni E."/>
            <person name="Baranowski E."/>
            <person name="Barre A."/>
            <person name="Couture C."/>
            <person name="Dupuy V."/>
            <person name="Gaurivaud P."/>
            <person name="Jacob D."/>
            <person name="Lemaitre C."/>
            <person name="Manso-Silvan L."/>
            <person name="Nikolski M."/>
            <person name="Nouvel L.-X."/>
            <person name="Poumarat F."/>
            <person name="Tardy F."/>
            <person name="Thebault P."/>
            <person name="Theil S."/>
            <person name="Citti C."/>
            <person name="Thiaucourt F."/>
            <person name="Blanchard A."/>
        </authorList>
    </citation>
    <scope>NUCLEOTIDE SEQUENCE [LARGE SCALE GENOMIC DNA]</scope>
    <source>
        <strain evidence="9 10">14232</strain>
    </source>
</reference>
<evidence type="ECO:0000256" key="6">
    <source>
        <dbReference type="ARBA" id="ARBA00023136"/>
    </source>
</evidence>
<feature type="transmembrane region" description="Helical" evidence="8">
    <location>
        <begin position="186"/>
        <end position="207"/>
    </location>
</feature>
<dbReference type="InterPro" id="IPR023271">
    <property type="entry name" value="Aquaporin-like"/>
</dbReference>
<feature type="transmembrane region" description="Helical" evidence="8">
    <location>
        <begin position="152"/>
        <end position="174"/>
    </location>
</feature>
<dbReference type="GO" id="GO:0015254">
    <property type="term" value="F:glycerol channel activity"/>
    <property type="evidence" value="ECO:0007669"/>
    <property type="project" value="TreeGrafter"/>
</dbReference>
<comment type="subcellular location">
    <subcellularLocation>
        <location evidence="1">Membrane</location>
        <topology evidence="1">Multi-pass membrane protein</topology>
    </subcellularLocation>
</comment>